<organism evidence="1 2">
    <name type="scientific">Ureibacillus sinduriensis BLB-1 = JCM 15800</name>
    <dbReference type="NCBI Taxonomy" id="1384057"/>
    <lineage>
        <taxon>Bacteria</taxon>
        <taxon>Bacillati</taxon>
        <taxon>Bacillota</taxon>
        <taxon>Bacilli</taxon>
        <taxon>Bacillales</taxon>
        <taxon>Caryophanaceae</taxon>
        <taxon>Ureibacillus</taxon>
    </lineage>
</organism>
<name>A0A0A3HYD6_9BACL</name>
<protein>
    <submittedName>
        <fullName evidence="1">Uncharacterized protein</fullName>
    </submittedName>
</protein>
<evidence type="ECO:0000313" key="2">
    <source>
        <dbReference type="Proteomes" id="UP000030408"/>
    </source>
</evidence>
<proteinExistence type="predicted"/>
<dbReference type="STRING" id="1384057.CD33_11625"/>
<dbReference type="AlphaFoldDB" id="A0A0A3HYD6"/>
<gene>
    <name evidence="1" type="ORF">CD33_11625</name>
</gene>
<evidence type="ECO:0000313" key="1">
    <source>
        <dbReference type="EMBL" id="KGR75368.1"/>
    </source>
</evidence>
<dbReference type="Proteomes" id="UP000030408">
    <property type="component" value="Unassembled WGS sequence"/>
</dbReference>
<keyword evidence="2" id="KW-1185">Reference proteome</keyword>
<sequence length="99" mass="11484">MRKVLAQLRQQLEKSTKGRSLSLQAISKLRQELAPAAGHRNAEGACYEHLPFCVEFIFGLIEMIRPAKKIMRFCNPSFHMKHFLNIVFCFFDLQDICII</sequence>
<dbReference type="EMBL" id="JPVO01000051">
    <property type="protein sequence ID" value="KGR75368.1"/>
    <property type="molecule type" value="Genomic_DNA"/>
</dbReference>
<reference evidence="1 2" key="1">
    <citation type="submission" date="2014-02" db="EMBL/GenBank/DDBJ databases">
        <title>Draft genome sequence of Lysinibacillus sinduriensis JCM 15800.</title>
        <authorList>
            <person name="Zhang F."/>
            <person name="Wang G."/>
            <person name="Zhang L."/>
        </authorList>
    </citation>
    <scope>NUCLEOTIDE SEQUENCE [LARGE SCALE GENOMIC DNA]</scope>
    <source>
        <strain evidence="1 2">JCM 15800</strain>
    </source>
</reference>
<accession>A0A0A3HYD6</accession>
<comment type="caution">
    <text evidence="1">The sequence shown here is derived from an EMBL/GenBank/DDBJ whole genome shotgun (WGS) entry which is preliminary data.</text>
</comment>